<protein>
    <submittedName>
        <fullName evidence="6">Uncharacterized protein</fullName>
    </submittedName>
</protein>
<evidence type="ECO:0000256" key="4">
    <source>
        <dbReference type="ARBA" id="ARBA00023136"/>
    </source>
</evidence>
<feature type="transmembrane region" description="Helical" evidence="5">
    <location>
        <begin position="171"/>
        <end position="192"/>
    </location>
</feature>
<keyword evidence="2 5" id="KW-0812">Transmembrane</keyword>
<sequence length="352" mass="39277">MANLLVKLSLALKILRMTEHNKSMLEKDQEGGGGADVIKAFKRRWYILAVYVYYSTISCFQWVEYSIVTNIVMRYYNVSSSAVDWTGVMFMIVWPIFVFPSSFLIDKLGLRFAALTGCFLTGIGAATKLFSIHQGAFHIVLLGQAIVSLSQVFILSLPPKLAVTWFKPNEVSTVCSIGVFGMQLGSALGFLLPPMIVKDHLNLNDVGSNLKVLCWGLSIAIIPACIGVVLYFPRMPKYPPSSAQAEERKKPQEVTMGTFLNSLRDLLKNKGFLIHTLGYGVTFTLILSHINLNWSTFWALSIQIGLLFFGTGLTLIVPNDLRRQEAFNRGKAIEFTELPQEDPLLTKPPTRN</sequence>
<dbReference type="EMBL" id="JAACXV010000080">
    <property type="protein sequence ID" value="KAF7284226.1"/>
    <property type="molecule type" value="Genomic_DNA"/>
</dbReference>
<dbReference type="GO" id="GO:0020037">
    <property type="term" value="F:heme binding"/>
    <property type="evidence" value="ECO:0007669"/>
    <property type="project" value="TreeGrafter"/>
</dbReference>
<dbReference type="Gene3D" id="1.20.1250.20">
    <property type="entry name" value="MFS general substrate transporter like domains"/>
    <property type="match status" value="1"/>
</dbReference>
<dbReference type="Proteomes" id="UP000625711">
    <property type="component" value="Unassembled WGS sequence"/>
</dbReference>
<dbReference type="GO" id="GO:0097037">
    <property type="term" value="P:heme export"/>
    <property type="evidence" value="ECO:0007669"/>
    <property type="project" value="TreeGrafter"/>
</dbReference>
<comment type="caution">
    <text evidence="6">The sequence shown here is derived from an EMBL/GenBank/DDBJ whole genome shotgun (WGS) entry which is preliminary data.</text>
</comment>
<organism evidence="6 7">
    <name type="scientific">Rhynchophorus ferrugineus</name>
    <name type="common">Red palm weevil</name>
    <name type="synonym">Curculio ferrugineus</name>
    <dbReference type="NCBI Taxonomy" id="354439"/>
    <lineage>
        <taxon>Eukaryota</taxon>
        <taxon>Metazoa</taxon>
        <taxon>Ecdysozoa</taxon>
        <taxon>Arthropoda</taxon>
        <taxon>Hexapoda</taxon>
        <taxon>Insecta</taxon>
        <taxon>Pterygota</taxon>
        <taxon>Neoptera</taxon>
        <taxon>Endopterygota</taxon>
        <taxon>Coleoptera</taxon>
        <taxon>Polyphaga</taxon>
        <taxon>Cucujiformia</taxon>
        <taxon>Curculionidae</taxon>
        <taxon>Dryophthorinae</taxon>
        <taxon>Rhynchophorus</taxon>
    </lineage>
</organism>
<evidence type="ECO:0000256" key="1">
    <source>
        <dbReference type="ARBA" id="ARBA00004141"/>
    </source>
</evidence>
<dbReference type="GO" id="GO:0015232">
    <property type="term" value="F:heme transmembrane transporter activity"/>
    <property type="evidence" value="ECO:0007669"/>
    <property type="project" value="TreeGrafter"/>
</dbReference>
<gene>
    <name evidence="6" type="ORF">GWI33_022378</name>
</gene>
<feature type="transmembrane region" description="Helical" evidence="5">
    <location>
        <begin position="136"/>
        <end position="159"/>
    </location>
</feature>
<dbReference type="InterPro" id="IPR011701">
    <property type="entry name" value="MFS"/>
</dbReference>
<evidence type="ECO:0000313" key="6">
    <source>
        <dbReference type="EMBL" id="KAF7284226.1"/>
    </source>
</evidence>
<feature type="transmembrane region" description="Helical" evidence="5">
    <location>
        <begin position="296"/>
        <end position="317"/>
    </location>
</feature>
<dbReference type="AlphaFoldDB" id="A0A834IQR5"/>
<dbReference type="InterPro" id="IPR049680">
    <property type="entry name" value="FLVCR1-2_SLC49-like"/>
</dbReference>
<evidence type="ECO:0000313" key="7">
    <source>
        <dbReference type="Proteomes" id="UP000625711"/>
    </source>
</evidence>
<keyword evidence="4 5" id="KW-0472">Membrane</keyword>
<name>A0A834IQR5_RHYFE</name>
<reference evidence="6" key="1">
    <citation type="submission" date="2020-08" db="EMBL/GenBank/DDBJ databases">
        <title>Genome sequencing and assembly of the red palm weevil Rhynchophorus ferrugineus.</title>
        <authorList>
            <person name="Dias G.B."/>
            <person name="Bergman C.M."/>
            <person name="Manee M."/>
        </authorList>
    </citation>
    <scope>NUCLEOTIDE SEQUENCE</scope>
    <source>
        <strain evidence="6">AA-2017</strain>
        <tissue evidence="6">Whole larva</tissue>
    </source>
</reference>
<dbReference type="GO" id="GO:0016020">
    <property type="term" value="C:membrane"/>
    <property type="evidence" value="ECO:0007669"/>
    <property type="project" value="UniProtKB-SubCell"/>
</dbReference>
<evidence type="ECO:0000256" key="2">
    <source>
        <dbReference type="ARBA" id="ARBA00022692"/>
    </source>
</evidence>
<comment type="subcellular location">
    <subcellularLocation>
        <location evidence="1">Membrane</location>
        <topology evidence="1">Multi-pass membrane protein</topology>
    </subcellularLocation>
</comment>
<feature type="transmembrane region" description="Helical" evidence="5">
    <location>
        <begin position="272"/>
        <end position="290"/>
    </location>
</feature>
<dbReference type="PANTHER" id="PTHR10924">
    <property type="entry name" value="MAJOR FACILITATOR SUPERFAMILY PROTEIN-RELATED"/>
    <property type="match status" value="1"/>
</dbReference>
<dbReference type="OrthoDB" id="422206at2759"/>
<keyword evidence="7" id="KW-1185">Reference proteome</keyword>
<proteinExistence type="predicted"/>
<feature type="transmembrane region" description="Helical" evidence="5">
    <location>
        <begin position="112"/>
        <end position="130"/>
    </location>
</feature>
<accession>A0A834IQR5</accession>
<dbReference type="Pfam" id="PF07690">
    <property type="entry name" value="MFS_1"/>
    <property type="match status" value="1"/>
</dbReference>
<dbReference type="InterPro" id="IPR036259">
    <property type="entry name" value="MFS_trans_sf"/>
</dbReference>
<feature type="transmembrane region" description="Helical" evidence="5">
    <location>
        <begin position="212"/>
        <end position="232"/>
    </location>
</feature>
<keyword evidence="3 5" id="KW-1133">Transmembrane helix</keyword>
<feature type="transmembrane region" description="Helical" evidence="5">
    <location>
        <begin position="83"/>
        <end position="105"/>
    </location>
</feature>
<feature type="transmembrane region" description="Helical" evidence="5">
    <location>
        <begin position="45"/>
        <end position="63"/>
    </location>
</feature>
<dbReference type="SUPFAM" id="SSF103473">
    <property type="entry name" value="MFS general substrate transporter"/>
    <property type="match status" value="1"/>
</dbReference>
<dbReference type="PANTHER" id="PTHR10924:SF4">
    <property type="entry name" value="GH15861P"/>
    <property type="match status" value="1"/>
</dbReference>
<evidence type="ECO:0000256" key="5">
    <source>
        <dbReference type="SAM" id="Phobius"/>
    </source>
</evidence>
<evidence type="ECO:0000256" key="3">
    <source>
        <dbReference type="ARBA" id="ARBA00022989"/>
    </source>
</evidence>